<evidence type="ECO:0000256" key="1">
    <source>
        <dbReference type="SAM" id="SignalP"/>
    </source>
</evidence>
<organism evidence="3">
    <name type="scientific">Burkholderia cenocepacia</name>
    <dbReference type="NCBI Taxonomy" id="95486"/>
    <lineage>
        <taxon>Bacteria</taxon>
        <taxon>Pseudomonadati</taxon>
        <taxon>Pseudomonadota</taxon>
        <taxon>Betaproteobacteria</taxon>
        <taxon>Burkholderiales</taxon>
        <taxon>Burkholderiaceae</taxon>
        <taxon>Burkholderia</taxon>
        <taxon>Burkholderia cepacia complex</taxon>
    </lineage>
</organism>
<dbReference type="Gene3D" id="3.90.420.10">
    <property type="entry name" value="Oxidoreductase, molybdopterin-binding domain"/>
    <property type="match status" value="1"/>
</dbReference>
<feature type="signal peptide" evidence="1">
    <location>
        <begin position="1"/>
        <end position="25"/>
    </location>
</feature>
<feature type="chain" id="PRO_5001677761" evidence="1">
    <location>
        <begin position="26"/>
        <end position="167"/>
    </location>
</feature>
<comment type="caution">
    <text evidence="3">The sequence shown here is derived from an EMBL/GenBank/DDBJ whole genome shotgun (WGS) entry which is preliminary data.</text>
</comment>
<dbReference type="OrthoDB" id="9798763at2"/>
<gene>
    <name evidence="3" type="ORF">DT99_16635</name>
</gene>
<name>A0A071MDV4_9BURK</name>
<keyword evidence="1" id="KW-0732">Signal</keyword>
<dbReference type="Pfam" id="PF00174">
    <property type="entry name" value="Oxidored_molyb"/>
    <property type="match status" value="1"/>
</dbReference>
<dbReference type="EMBL" id="JJOA01000013">
    <property type="protein sequence ID" value="KEA58770.1"/>
    <property type="molecule type" value="Genomic_DNA"/>
</dbReference>
<accession>A0A071MDV4</accession>
<evidence type="ECO:0000259" key="2">
    <source>
        <dbReference type="Pfam" id="PF00174"/>
    </source>
</evidence>
<evidence type="ECO:0000313" key="3">
    <source>
        <dbReference type="EMBL" id="KEA58770.1"/>
    </source>
</evidence>
<sequence>MRISTIWIKSLLTACLLGMAASAWAASSFTFTVDGKISKSNQQGKMTYVFSEQALMALPQHTIVTSTSWTPKSTFTGPRLSDVLKTVDAHGTQIEFRCIDEYTFTIPVSDADKYGVILARTMNGKVLGNDNYGPLWIMYPRDQYPDELKTPLGEAKFAWQIIGLTVK</sequence>
<proteinExistence type="predicted"/>
<dbReference type="SUPFAM" id="SSF56524">
    <property type="entry name" value="Oxidoreductase molybdopterin-binding domain"/>
    <property type="match status" value="1"/>
</dbReference>
<dbReference type="InterPro" id="IPR000572">
    <property type="entry name" value="OxRdtase_Mopterin-bd_dom"/>
</dbReference>
<protein>
    <submittedName>
        <fullName evidence="3">Oxidoreductase</fullName>
    </submittedName>
</protein>
<dbReference type="AlphaFoldDB" id="A0A071MDV4"/>
<reference evidence="3" key="1">
    <citation type="submission" date="2014-04" db="EMBL/GenBank/DDBJ databases">
        <title>In planta biocontrol of soil-borne Fusarium wilt of banana through a plant endophytic bacterium, Burkholderia cenocepacia 869T2.</title>
        <authorList>
            <person name="Ho Y.-N."/>
            <person name="Chiang H.-M."/>
            <person name="Chao C.-P."/>
            <person name="Su C.-C."/>
            <person name="Hsu H.-F."/>
            <person name="Guo C.-T."/>
            <person name="Hsieh J.-L."/>
            <person name="Huang C.-C."/>
        </authorList>
    </citation>
    <scope>NUCLEOTIDE SEQUENCE [LARGE SCALE GENOMIC DNA]</scope>
    <source>
        <strain evidence="3">869T2</strain>
    </source>
</reference>
<feature type="domain" description="Oxidoreductase molybdopterin-binding" evidence="2">
    <location>
        <begin position="64"/>
        <end position="140"/>
    </location>
</feature>
<dbReference type="InterPro" id="IPR036374">
    <property type="entry name" value="OxRdtase_Mopterin-bd_sf"/>
</dbReference>